<evidence type="ECO:0000313" key="2">
    <source>
        <dbReference type="Proteomes" id="UP000433471"/>
    </source>
</evidence>
<evidence type="ECO:0008006" key="3">
    <source>
        <dbReference type="Google" id="ProtNLM"/>
    </source>
</evidence>
<reference evidence="1 2" key="1">
    <citation type="submission" date="2019-11" db="EMBL/GenBank/DDBJ databases">
        <title>Characterization of a novel member of the family Ackermannviridae.</title>
        <authorList>
            <person name="Maina A.N."/>
            <person name="Mwaura F.B."/>
            <person name="Jumba M."/>
        </authorList>
    </citation>
    <scope>NUCLEOTIDE SEQUENCE [LARGE SCALE GENOMIC DNA]</scope>
</reference>
<gene>
    <name evidence="1" type="ORF">Kuja_0050</name>
</gene>
<dbReference type="SUPFAM" id="SSF55979">
    <property type="entry name" value="DNA clamp"/>
    <property type="match status" value="1"/>
</dbReference>
<evidence type="ECO:0000313" key="1">
    <source>
        <dbReference type="EMBL" id="QGZ15996.1"/>
    </source>
</evidence>
<dbReference type="InterPro" id="IPR046938">
    <property type="entry name" value="DNA_clamp_sf"/>
</dbReference>
<keyword evidence="2" id="KW-1185">Reference proteome</keyword>
<protein>
    <recommendedName>
        <fullName evidence="3">Sliding clamp DNA polymerase accessory protein</fullName>
    </recommendedName>
</protein>
<sequence length="237" mass="26272">MSTNQASVSVVLSKTTRQIMSNFSKISASMILQPGKILRVADMETGTVFARSKIEEEFPFDFPIVDISQLLSVMDLTTMKDCSLKFVPETNETQAHILLQGSGVSVRFVASSSMLVQLPEVEPEVEDNSPDIIFEAPISHQALTDFKSACRTLGLTHCLLKNENGRAYVVGQDPTTDASNDYVLDLGETKLDDCELYILLSSIKFIESDYIFRATSAFLLGMTPNKKIEYFVSAEQM</sequence>
<name>A0A6B9JAN2_9CAUD</name>
<organism evidence="1 2">
    <name type="scientific">Vibrio phage vB_VchM_Kuja</name>
    <dbReference type="NCBI Taxonomy" id="2686437"/>
    <lineage>
        <taxon>Viruses</taxon>
        <taxon>Duplodnaviria</taxon>
        <taxon>Heunggongvirae</taxon>
        <taxon>Uroviricota</taxon>
        <taxon>Caudoviricetes</taxon>
        <taxon>Pantevenvirales</taxon>
        <taxon>Ackermannviridae</taxon>
        <taxon>Kujavirus</taxon>
        <taxon>Kujavirus kuja</taxon>
    </lineage>
</organism>
<dbReference type="EMBL" id="MN718199">
    <property type="protein sequence ID" value="QGZ15996.1"/>
    <property type="molecule type" value="Genomic_DNA"/>
</dbReference>
<dbReference type="Proteomes" id="UP000433471">
    <property type="component" value="Segment"/>
</dbReference>
<accession>A0A6B9JAN2</accession>
<dbReference type="Gene3D" id="3.70.10.10">
    <property type="match status" value="1"/>
</dbReference>
<proteinExistence type="predicted"/>